<dbReference type="AlphaFoldDB" id="A0AAV6YLQ6"/>
<evidence type="ECO:0000313" key="3">
    <source>
        <dbReference type="Proteomes" id="UP000824782"/>
    </source>
</evidence>
<name>A0AAV6YLQ6_ENGPU</name>
<dbReference type="Proteomes" id="UP000824782">
    <property type="component" value="Unassembled WGS sequence"/>
</dbReference>
<dbReference type="EMBL" id="WNYA01059601">
    <property type="protein sequence ID" value="KAG8535695.1"/>
    <property type="molecule type" value="Genomic_DNA"/>
</dbReference>
<evidence type="ECO:0000313" key="2">
    <source>
        <dbReference type="EMBL" id="KAG8535695.1"/>
    </source>
</evidence>
<comment type="caution">
    <text evidence="2">The sequence shown here is derived from an EMBL/GenBank/DDBJ whole genome shotgun (WGS) entry which is preliminary data.</text>
</comment>
<protein>
    <submittedName>
        <fullName evidence="2">Uncharacterized protein</fullName>
    </submittedName>
</protein>
<dbReference type="EMBL" id="WNYA01059601">
    <property type="protein sequence ID" value="KAG8535694.1"/>
    <property type="molecule type" value="Genomic_DNA"/>
</dbReference>
<feature type="compositionally biased region" description="Low complexity" evidence="1">
    <location>
        <begin position="30"/>
        <end position="51"/>
    </location>
</feature>
<accession>A0AAV6YLQ6</accession>
<keyword evidence="3" id="KW-1185">Reference proteome</keyword>
<proteinExistence type="predicted"/>
<feature type="region of interest" description="Disordered" evidence="1">
    <location>
        <begin position="80"/>
        <end position="100"/>
    </location>
</feature>
<gene>
    <name evidence="2" type="ORF">GDO81_027961</name>
</gene>
<feature type="non-terminal residue" evidence="2">
    <location>
        <position position="1"/>
    </location>
</feature>
<sequence length="100" mass="11089">SPSEQRGRRMRIKRRRSEHRSSSHHHRSMARLSPGSASDSASSFSSSSSSGDRPKDVTRLEIATDTSLEVLVVWYKWPTKASSSRRSRGFSSVGKASTPL</sequence>
<organism evidence="2 3">
    <name type="scientific">Engystomops pustulosus</name>
    <name type="common">Tungara frog</name>
    <name type="synonym">Physalaemus pustulosus</name>
    <dbReference type="NCBI Taxonomy" id="76066"/>
    <lineage>
        <taxon>Eukaryota</taxon>
        <taxon>Metazoa</taxon>
        <taxon>Chordata</taxon>
        <taxon>Craniata</taxon>
        <taxon>Vertebrata</taxon>
        <taxon>Euteleostomi</taxon>
        <taxon>Amphibia</taxon>
        <taxon>Batrachia</taxon>
        <taxon>Anura</taxon>
        <taxon>Neobatrachia</taxon>
        <taxon>Hyloidea</taxon>
        <taxon>Leptodactylidae</taxon>
        <taxon>Leiuperinae</taxon>
        <taxon>Engystomops</taxon>
    </lineage>
</organism>
<reference evidence="2" key="1">
    <citation type="thesis" date="2020" institute="ProQuest LLC" country="789 East Eisenhower Parkway, Ann Arbor, MI, USA">
        <title>Comparative Genomics and Chromosome Evolution.</title>
        <authorList>
            <person name="Mudd A.B."/>
        </authorList>
    </citation>
    <scope>NUCLEOTIDE SEQUENCE</scope>
    <source>
        <strain evidence="2">237g6f4</strain>
        <tissue evidence="2">Blood</tissue>
    </source>
</reference>
<feature type="region of interest" description="Disordered" evidence="1">
    <location>
        <begin position="1"/>
        <end position="62"/>
    </location>
</feature>
<feature type="compositionally biased region" description="Basic residues" evidence="1">
    <location>
        <begin position="8"/>
        <end position="29"/>
    </location>
</feature>
<evidence type="ECO:0000256" key="1">
    <source>
        <dbReference type="SAM" id="MobiDB-lite"/>
    </source>
</evidence>